<dbReference type="GO" id="GO:0003949">
    <property type="term" value="F:1-(5-phosphoribosyl)-5-[(5-phosphoribosylamino)methylideneamino]imidazole-4-carboxamide isomerase activity"/>
    <property type="evidence" value="ECO:0007669"/>
    <property type="project" value="InterPro"/>
</dbReference>
<proteinExistence type="inferred from homology"/>
<organism evidence="6 7">
    <name type="scientific">Candidatus Kapaibacterium thiocyanatum</name>
    <dbReference type="NCBI Taxonomy" id="1895771"/>
    <lineage>
        <taxon>Bacteria</taxon>
        <taxon>Pseudomonadati</taxon>
        <taxon>Candidatus Kapaibacteriota</taxon>
        <taxon>Candidatus Kapaibacteriia</taxon>
        <taxon>Candidatus Kapaibacteriales</taxon>
        <taxon>Candidatus Kapaibacteriaceae</taxon>
        <taxon>Candidatus Kapaibacterium</taxon>
    </lineage>
</organism>
<dbReference type="GO" id="GO:0000162">
    <property type="term" value="P:L-tryptophan biosynthetic process"/>
    <property type="evidence" value="ECO:0007669"/>
    <property type="project" value="TreeGrafter"/>
</dbReference>
<evidence type="ECO:0000256" key="2">
    <source>
        <dbReference type="ARBA" id="ARBA00022605"/>
    </source>
</evidence>
<accession>A0A1M3L6G7</accession>
<reference evidence="6 7" key="1">
    <citation type="submission" date="2016-09" db="EMBL/GenBank/DDBJ databases">
        <title>Genome-resolved meta-omics ties microbial dynamics to process performance in biotechnology for thiocyanate degradation.</title>
        <authorList>
            <person name="Kantor R.S."/>
            <person name="Huddy R.J."/>
            <person name="Iyer R."/>
            <person name="Thomas B.C."/>
            <person name="Brown C.T."/>
            <person name="Anantharaman K."/>
            <person name="Tringe S."/>
            <person name="Hettich R.L."/>
            <person name="Harrison S.T."/>
            <person name="Banfield J.F."/>
        </authorList>
    </citation>
    <scope>NUCLEOTIDE SEQUENCE [LARGE SCALE GENOMIC DNA]</scope>
    <source>
        <strain evidence="6">59-99</strain>
    </source>
</reference>
<comment type="caution">
    <text evidence="6">The sequence shown here is derived from an EMBL/GenBank/DDBJ whole genome shotgun (WGS) entry which is preliminary data.</text>
</comment>
<dbReference type="GO" id="GO:0000105">
    <property type="term" value="P:L-histidine biosynthetic process"/>
    <property type="evidence" value="ECO:0007669"/>
    <property type="project" value="UniProtKB-KW"/>
</dbReference>
<dbReference type="SUPFAM" id="SSF51366">
    <property type="entry name" value="Ribulose-phoshate binding barrel"/>
    <property type="match status" value="1"/>
</dbReference>
<dbReference type="InterPro" id="IPR044524">
    <property type="entry name" value="Isoase_HisA-like"/>
</dbReference>
<sequence>MIPFLVIPAIDLVQGRCARCILGQPGTETLYSDMSDHPVELAQLWRRENAKAIHVTDIDAIKGLDDDLTMQQVVRMQRAVDVPIQFVTVQKDVESYRRLLAAGVYRVAINRVAWTDPDGVRELLDEYSPSRVIFGVRAHNSDVDLGPDVGMVTDEEFIRHVYELGGRRLIYTECDWEGSLTGQNLDTIRRIAGLTNMRITTAGGIASPRDLWAIQELAPLGVDSVVIGRAMYENTFPCQRIWREIEAELEPELHARFDDDMEQSSISRL</sequence>
<comment type="similarity">
    <text evidence="1 5">Belongs to the HisA/HisF family.</text>
</comment>
<dbReference type="PANTHER" id="PTHR43090:SF2">
    <property type="entry name" value="1-(5-PHOSPHORIBOSYL)-5-[(5-PHOSPHORIBOSYLAMINO)METHYLIDENEAMINO] IMIDAZOLE-4-CARBOXAMIDE ISOMERASE"/>
    <property type="match status" value="1"/>
</dbReference>
<evidence type="ECO:0000313" key="7">
    <source>
        <dbReference type="Proteomes" id="UP000184233"/>
    </source>
</evidence>
<dbReference type="STRING" id="1895771.BGO89_00745"/>
<evidence type="ECO:0000256" key="3">
    <source>
        <dbReference type="ARBA" id="ARBA00023102"/>
    </source>
</evidence>
<keyword evidence="2 5" id="KW-0028">Amino-acid biosynthesis</keyword>
<dbReference type="InterPro" id="IPR011060">
    <property type="entry name" value="RibuloseP-bd_barrel"/>
</dbReference>
<evidence type="ECO:0000256" key="4">
    <source>
        <dbReference type="ARBA" id="ARBA00029440"/>
    </source>
</evidence>
<dbReference type="AlphaFoldDB" id="A0A1M3L6G7"/>
<evidence type="ECO:0000256" key="1">
    <source>
        <dbReference type="ARBA" id="ARBA00009667"/>
    </source>
</evidence>
<name>A0A1M3L6G7_9BACT</name>
<evidence type="ECO:0000256" key="5">
    <source>
        <dbReference type="RuleBase" id="RU003657"/>
    </source>
</evidence>
<dbReference type="Pfam" id="PF00977">
    <property type="entry name" value="His_biosynth"/>
    <property type="match status" value="1"/>
</dbReference>
<gene>
    <name evidence="6" type="ORF">BGO89_00745</name>
</gene>
<dbReference type="PANTHER" id="PTHR43090">
    <property type="entry name" value="1-(5-PHOSPHORIBOSYL)-5-[(5-PHOSPHORIBOSYLAMINO)METHYLIDENEAMINO] IMIDAZOLE-4-CARBOXAMIDE ISOMERASE"/>
    <property type="match status" value="1"/>
</dbReference>
<evidence type="ECO:0000313" key="6">
    <source>
        <dbReference type="EMBL" id="OJX61155.1"/>
    </source>
</evidence>
<dbReference type="InterPro" id="IPR013785">
    <property type="entry name" value="Aldolase_TIM"/>
</dbReference>
<comment type="pathway">
    <text evidence="4">Amino-acid biosynthesis.</text>
</comment>
<evidence type="ECO:0008006" key="8">
    <source>
        <dbReference type="Google" id="ProtNLM"/>
    </source>
</evidence>
<keyword evidence="3 5" id="KW-0368">Histidine biosynthesis</keyword>
<dbReference type="Gene3D" id="3.20.20.70">
    <property type="entry name" value="Aldolase class I"/>
    <property type="match status" value="1"/>
</dbReference>
<dbReference type="GO" id="GO:0005737">
    <property type="term" value="C:cytoplasm"/>
    <property type="evidence" value="ECO:0007669"/>
    <property type="project" value="TreeGrafter"/>
</dbReference>
<dbReference type="Proteomes" id="UP000184233">
    <property type="component" value="Unassembled WGS sequence"/>
</dbReference>
<protein>
    <recommendedName>
        <fullName evidence="8">1-(5-phosphoribosyl)-5-((5-phosphoribosylamino)methylideneamino)imidazole-4-carboxamide isomerase</fullName>
    </recommendedName>
</protein>
<dbReference type="InterPro" id="IPR006062">
    <property type="entry name" value="His_biosynth"/>
</dbReference>
<dbReference type="EMBL" id="MKVH01000002">
    <property type="protein sequence ID" value="OJX61155.1"/>
    <property type="molecule type" value="Genomic_DNA"/>
</dbReference>